<dbReference type="InterPro" id="IPR044730">
    <property type="entry name" value="RNase_H-like_dom_plant"/>
</dbReference>
<dbReference type="Gene3D" id="3.30.420.10">
    <property type="entry name" value="Ribonuclease H-like superfamily/Ribonuclease H"/>
    <property type="match status" value="1"/>
</dbReference>
<dbReference type="Pfam" id="PF13456">
    <property type="entry name" value="RVT_3"/>
    <property type="match status" value="1"/>
</dbReference>
<evidence type="ECO:0000259" key="1">
    <source>
        <dbReference type="Pfam" id="PF13456"/>
    </source>
</evidence>
<dbReference type="CDD" id="cd06222">
    <property type="entry name" value="RNase_H_like"/>
    <property type="match status" value="1"/>
</dbReference>
<proteinExistence type="predicted"/>
<gene>
    <name evidence="3" type="ORF">V6N12_030950</name>
</gene>
<comment type="caution">
    <text evidence="3">The sequence shown here is derived from an EMBL/GenBank/DDBJ whole genome shotgun (WGS) entry which is preliminary data.</text>
</comment>
<keyword evidence="4" id="KW-1185">Reference proteome</keyword>
<reference evidence="3 4" key="1">
    <citation type="journal article" date="2024" name="G3 (Bethesda)">
        <title>Genome assembly of Hibiscus sabdariffa L. provides insights into metabolisms of medicinal natural products.</title>
        <authorList>
            <person name="Kim T."/>
        </authorList>
    </citation>
    <scope>NUCLEOTIDE SEQUENCE [LARGE SCALE GENOMIC DNA]</scope>
    <source>
        <strain evidence="3">TK-2024</strain>
        <tissue evidence="3">Old leaves</tissue>
    </source>
</reference>
<dbReference type="InterPro" id="IPR036397">
    <property type="entry name" value="RNaseH_sf"/>
</dbReference>
<dbReference type="Pfam" id="PF13966">
    <property type="entry name" value="zf-RVT"/>
    <property type="match status" value="1"/>
</dbReference>
<accession>A0ABR2E7I2</accession>
<dbReference type="InterPro" id="IPR026960">
    <property type="entry name" value="RVT-Znf"/>
</dbReference>
<dbReference type="Proteomes" id="UP001472677">
    <property type="component" value="Unassembled WGS sequence"/>
</dbReference>
<organism evidence="3 4">
    <name type="scientific">Hibiscus sabdariffa</name>
    <name type="common">roselle</name>
    <dbReference type="NCBI Taxonomy" id="183260"/>
    <lineage>
        <taxon>Eukaryota</taxon>
        <taxon>Viridiplantae</taxon>
        <taxon>Streptophyta</taxon>
        <taxon>Embryophyta</taxon>
        <taxon>Tracheophyta</taxon>
        <taxon>Spermatophyta</taxon>
        <taxon>Magnoliopsida</taxon>
        <taxon>eudicotyledons</taxon>
        <taxon>Gunneridae</taxon>
        <taxon>Pentapetalae</taxon>
        <taxon>rosids</taxon>
        <taxon>malvids</taxon>
        <taxon>Malvales</taxon>
        <taxon>Malvaceae</taxon>
        <taxon>Malvoideae</taxon>
        <taxon>Hibiscus</taxon>
    </lineage>
</organism>
<evidence type="ECO:0000259" key="2">
    <source>
        <dbReference type="Pfam" id="PF13966"/>
    </source>
</evidence>
<dbReference type="EMBL" id="JBBPBM010000019">
    <property type="protein sequence ID" value="KAK8553971.1"/>
    <property type="molecule type" value="Genomic_DNA"/>
</dbReference>
<name>A0ABR2E7I2_9ROSI</name>
<dbReference type="InterPro" id="IPR053151">
    <property type="entry name" value="RNase_H-like"/>
</dbReference>
<feature type="domain" description="RNase H type-1" evidence="1">
    <location>
        <begin position="170"/>
        <end position="238"/>
    </location>
</feature>
<evidence type="ECO:0008006" key="5">
    <source>
        <dbReference type="Google" id="ProtNLM"/>
    </source>
</evidence>
<dbReference type="PANTHER" id="PTHR47723">
    <property type="entry name" value="OS05G0353850 PROTEIN"/>
    <property type="match status" value="1"/>
</dbReference>
<dbReference type="PANTHER" id="PTHR47723:SF19">
    <property type="entry name" value="POLYNUCLEOTIDYL TRANSFERASE, RIBONUCLEASE H-LIKE SUPERFAMILY PROTEIN"/>
    <property type="match status" value="1"/>
</dbReference>
<evidence type="ECO:0000313" key="4">
    <source>
        <dbReference type="Proteomes" id="UP001472677"/>
    </source>
</evidence>
<dbReference type="SUPFAM" id="SSF53098">
    <property type="entry name" value="Ribonuclease H-like"/>
    <property type="match status" value="1"/>
</dbReference>
<evidence type="ECO:0000313" key="3">
    <source>
        <dbReference type="EMBL" id="KAK8553971.1"/>
    </source>
</evidence>
<feature type="domain" description="Reverse transcriptase zinc-binding" evidence="2">
    <location>
        <begin position="3"/>
        <end position="88"/>
    </location>
</feature>
<sequence length="272" mass="30842">MFMEKSAYCLCTGDAQGGESHLWNAISQYRGLPCVRMLLWLILKGKILTNSESFRRHMSNNTCCGLCGALEEDIFHLFRDCVEARLLWAWVEDWDIAIGTFLWNIWVNRNYRLFSPDLVSPEGIYHRSMQMIEEFGRASSLLRLNQRSTPLRAPTVARWEAPPTGWIKVNTNGSRNTGTGLASCGGVGRDSESRWCFGFAKGIGLCSCLEDELWGIYEGLATTWSLSYPRVLIETNSHEARSDLLLSAVRAMRWLMPCPDWFIPSLWSIGVG</sequence>
<protein>
    <recommendedName>
        <fullName evidence="5">Reverse transcriptase zinc-binding domain-containing protein</fullName>
    </recommendedName>
</protein>
<dbReference type="InterPro" id="IPR012337">
    <property type="entry name" value="RNaseH-like_sf"/>
</dbReference>
<dbReference type="InterPro" id="IPR002156">
    <property type="entry name" value="RNaseH_domain"/>
</dbReference>